<feature type="domain" description="Nudix hydrolase" evidence="10">
    <location>
        <begin position="173"/>
        <end position="304"/>
    </location>
</feature>
<dbReference type="PROSITE" id="PS51462">
    <property type="entry name" value="NUDIX"/>
    <property type="match status" value="1"/>
</dbReference>
<protein>
    <recommendedName>
        <fullName evidence="4">NAD(+) diphosphatase</fullName>
        <ecNumber evidence="4">3.6.1.22</ecNumber>
    </recommendedName>
</protein>
<dbReference type="PROSITE" id="PS00893">
    <property type="entry name" value="NUDIX_BOX"/>
    <property type="match status" value="1"/>
</dbReference>
<evidence type="ECO:0000256" key="4">
    <source>
        <dbReference type="ARBA" id="ARBA00012381"/>
    </source>
</evidence>
<dbReference type="Gene3D" id="3.90.79.10">
    <property type="entry name" value="Nucleoside Triphosphate Pyrophosphohydrolase"/>
    <property type="match status" value="1"/>
</dbReference>
<evidence type="ECO:0000256" key="9">
    <source>
        <dbReference type="ARBA" id="ARBA00023679"/>
    </source>
</evidence>
<dbReference type="CDD" id="cd03429">
    <property type="entry name" value="NUDIX_NADH_pyrophosphatase_Nudt13"/>
    <property type="match status" value="1"/>
</dbReference>
<dbReference type="PANTHER" id="PTHR42904">
    <property type="entry name" value="NUDIX HYDROLASE, NUDC SUBFAMILY"/>
    <property type="match status" value="1"/>
</dbReference>
<dbReference type="Pfam" id="PF09297">
    <property type="entry name" value="Zn_ribbon_NUD"/>
    <property type="match status" value="1"/>
</dbReference>
<dbReference type="Proteomes" id="UP000198420">
    <property type="component" value="Unassembled WGS sequence"/>
</dbReference>
<evidence type="ECO:0000313" key="12">
    <source>
        <dbReference type="Proteomes" id="UP000198420"/>
    </source>
</evidence>
<evidence type="ECO:0000256" key="8">
    <source>
        <dbReference type="ARBA" id="ARBA00023027"/>
    </source>
</evidence>
<evidence type="ECO:0000256" key="6">
    <source>
        <dbReference type="ARBA" id="ARBA00022801"/>
    </source>
</evidence>
<keyword evidence="5" id="KW-0479">Metal-binding</keyword>
<proteinExistence type="inferred from homology"/>
<dbReference type="SUPFAM" id="SSF55811">
    <property type="entry name" value="Nudix"/>
    <property type="match status" value="1"/>
</dbReference>
<dbReference type="InterPro" id="IPR049734">
    <property type="entry name" value="NudC-like_C"/>
</dbReference>
<accession>A0A239BK32</accession>
<dbReference type="OrthoDB" id="9791656at2"/>
<dbReference type="GO" id="GO:0019677">
    <property type="term" value="P:NAD+ catabolic process"/>
    <property type="evidence" value="ECO:0007669"/>
    <property type="project" value="TreeGrafter"/>
</dbReference>
<dbReference type="InterPro" id="IPR050241">
    <property type="entry name" value="NAD-cap_RNA_hydrolase_NudC"/>
</dbReference>
<dbReference type="GO" id="GO:0046872">
    <property type="term" value="F:metal ion binding"/>
    <property type="evidence" value="ECO:0007669"/>
    <property type="project" value="UniProtKB-KW"/>
</dbReference>
<name>A0A239BK32_9ACTN</name>
<keyword evidence="7" id="KW-0460">Magnesium</keyword>
<dbReference type="InterPro" id="IPR020084">
    <property type="entry name" value="NUDIX_hydrolase_CS"/>
</dbReference>
<gene>
    <name evidence="11" type="ORF">SAMN06265355_110250</name>
</gene>
<dbReference type="RefSeq" id="WP_089314432.1">
    <property type="nucleotide sequence ID" value="NZ_FZNP01000010.1"/>
</dbReference>
<dbReference type="InterPro" id="IPR000086">
    <property type="entry name" value="NUDIX_hydrolase_dom"/>
</dbReference>
<evidence type="ECO:0000256" key="3">
    <source>
        <dbReference type="ARBA" id="ARBA00009595"/>
    </source>
</evidence>
<evidence type="ECO:0000256" key="2">
    <source>
        <dbReference type="ARBA" id="ARBA00001947"/>
    </source>
</evidence>
<dbReference type="GO" id="GO:0005829">
    <property type="term" value="C:cytosol"/>
    <property type="evidence" value="ECO:0007669"/>
    <property type="project" value="TreeGrafter"/>
</dbReference>
<comment type="similarity">
    <text evidence="3">Belongs to the Nudix hydrolase family. NudC subfamily.</text>
</comment>
<organism evidence="11 12">
    <name type="scientific">Actinomadura mexicana</name>
    <dbReference type="NCBI Taxonomy" id="134959"/>
    <lineage>
        <taxon>Bacteria</taxon>
        <taxon>Bacillati</taxon>
        <taxon>Actinomycetota</taxon>
        <taxon>Actinomycetes</taxon>
        <taxon>Streptosporangiales</taxon>
        <taxon>Thermomonosporaceae</taxon>
        <taxon>Actinomadura</taxon>
    </lineage>
</organism>
<keyword evidence="6" id="KW-0378">Hydrolase</keyword>
<dbReference type="AlphaFoldDB" id="A0A239BK32"/>
<comment type="cofactor">
    <cofactor evidence="2">
        <name>Zn(2+)</name>
        <dbReference type="ChEBI" id="CHEBI:29105"/>
    </cofactor>
</comment>
<dbReference type="EMBL" id="FZNP01000010">
    <property type="protein sequence ID" value="SNS07738.1"/>
    <property type="molecule type" value="Genomic_DNA"/>
</dbReference>
<dbReference type="Pfam" id="PF00293">
    <property type="entry name" value="NUDIX"/>
    <property type="match status" value="1"/>
</dbReference>
<comment type="catalytic activity">
    <reaction evidence="9">
        <text>a 5'-end NAD(+)-phospho-ribonucleoside in mRNA + H2O = a 5'-end phospho-adenosine-phospho-ribonucleoside in mRNA + beta-nicotinamide D-ribonucleotide + 2 H(+)</text>
        <dbReference type="Rhea" id="RHEA:60876"/>
        <dbReference type="Rhea" id="RHEA-COMP:15698"/>
        <dbReference type="Rhea" id="RHEA-COMP:15719"/>
        <dbReference type="ChEBI" id="CHEBI:14649"/>
        <dbReference type="ChEBI" id="CHEBI:15377"/>
        <dbReference type="ChEBI" id="CHEBI:15378"/>
        <dbReference type="ChEBI" id="CHEBI:144029"/>
        <dbReference type="ChEBI" id="CHEBI:144051"/>
    </reaction>
    <physiologicalReaction direction="left-to-right" evidence="9">
        <dbReference type="Rhea" id="RHEA:60877"/>
    </physiologicalReaction>
</comment>
<dbReference type="PANTHER" id="PTHR42904:SF6">
    <property type="entry name" value="NAD-CAPPED RNA HYDROLASE NUDT12"/>
    <property type="match status" value="1"/>
</dbReference>
<keyword evidence="12" id="KW-1185">Reference proteome</keyword>
<evidence type="ECO:0000256" key="7">
    <source>
        <dbReference type="ARBA" id="ARBA00022842"/>
    </source>
</evidence>
<reference evidence="12" key="1">
    <citation type="submission" date="2017-06" db="EMBL/GenBank/DDBJ databases">
        <authorList>
            <person name="Varghese N."/>
            <person name="Submissions S."/>
        </authorList>
    </citation>
    <scope>NUCLEOTIDE SEQUENCE [LARGE SCALE GENOMIC DNA]</scope>
    <source>
        <strain evidence="12">DSM 44485</strain>
    </source>
</reference>
<evidence type="ECO:0000313" key="11">
    <source>
        <dbReference type="EMBL" id="SNS07738.1"/>
    </source>
</evidence>
<sequence length="317" mass="34172">MTDAPLDSPPAPQETSAAPLEWLALARGTLDRVALNRRDEAWLDAAWADPRTRVLVIQEGRSPVTFEPAPALVLVPPDQAPDGDRWLLGVDGDGVAHFGVSGPLPVVEGARPAGLRGVGALLGDQDSGLLTHAVALEHWHGTHRHCPRCGARTRVASAGHVRVCPEDGSQHFPRVDPAVIMLVTDEADRVLLARGPQWPADRRSILAGFVEPGESLEQAVAREVQEEVGLPVRDVRYLGSQPWPLPQSLMLGFTARTDGGLPLRPDPEEILDAAWYTREELRAAVDAGEIVAPGPLSIAAQLIMRWYGGELPKMPAF</sequence>
<dbReference type="InterPro" id="IPR015797">
    <property type="entry name" value="NUDIX_hydrolase-like_dom_sf"/>
</dbReference>
<evidence type="ECO:0000256" key="1">
    <source>
        <dbReference type="ARBA" id="ARBA00001946"/>
    </source>
</evidence>
<dbReference type="Gene3D" id="3.90.79.20">
    <property type="match status" value="1"/>
</dbReference>
<dbReference type="GO" id="GO:0006742">
    <property type="term" value="P:NADP+ catabolic process"/>
    <property type="evidence" value="ECO:0007669"/>
    <property type="project" value="TreeGrafter"/>
</dbReference>
<comment type="cofactor">
    <cofactor evidence="1">
        <name>Mg(2+)</name>
        <dbReference type="ChEBI" id="CHEBI:18420"/>
    </cofactor>
</comment>
<dbReference type="EC" id="3.6.1.22" evidence="4"/>
<dbReference type="NCBIfam" id="NF001299">
    <property type="entry name" value="PRK00241.1"/>
    <property type="match status" value="1"/>
</dbReference>
<keyword evidence="8" id="KW-0520">NAD</keyword>
<evidence type="ECO:0000259" key="10">
    <source>
        <dbReference type="PROSITE" id="PS51462"/>
    </source>
</evidence>
<dbReference type="InterPro" id="IPR015376">
    <property type="entry name" value="Znr_NADH_PPase"/>
</dbReference>
<evidence type="ECO:0000256" key="5">
    <source>
        <dbReference type="ARBA" id="ARBA00022723"/>
    </source>
</evidence>
<dbReference type="GO" id="GO:0035529">
    <property type="term" value="F:NADH pyrophosphatase activity"/>
    <property type="evidence" value="ECO:0007669"/>
    <property type="project" value="TreeGrafter"/>
</dbReference>